<evidence type="ECO:0000313" key="9">
    <source>
        <dbReference type="EMBL" id="CAD1468857.1"/>
    </source>
</evidence>
<dbReference type="Pfam" id="PF25172">
    <property type="entry name" value="Beta-prop_WDR3_2nd"/>
    <property type="match status" value="1"/>
</dbReference>
<gene>
    <name evidence="9" type="ORF">MHI_LOCUS76897</name>
</gene>
<dbReference type="GO" id="GO:0032040">
    <property type="term" value="C:small-subunit processome"/>
    <property type="evidence" value="ECO:0007669"/>
    <property type="project" value="TreeGrafter"/>
</dbReference>
<feature type="domain" description="Small-subunit processome Utp12" evidence="8">
    <location>
        <begin position="780"/>
        <end position="882"/>
    </location>
</feature>
<evidence type="ECO:0000256" key="6">
    <source>
        <dbReference type="PROSITE-ProRule" id="PRU00221"/>
    </source>
</evidence>
<keyword evidence="4" id="KW-0539">Nucleus</keyword>
<dbReference type="PRINTS" id="PR00320">
    <property type="entry name" value="GPROTEINBRPT"/>
</dbReference>
<evidence type="ECO:0000256" key="2">
    <source>
        <dbReference type="ARBA" id="ARBA00022574"/>
    </source>
</evidence>
<evidence type="ECO:0000256" key="4">
    <source>
        <dbReference type="ARBA" id="ARBA00023242"/>
    </source>
</evidence>
<dbReference type="PROSITE" id="PS51257">
    <property type="entry name" value="PROKAR_LIPOPROTEIN"/>
    <property type="match status" value="1"/>
</dbReference>
<dbReference type="Pfam" id="PF25173">
    <property type="entry name" value="Beta-prop_WDR3_1st"/>
    <property type="match status" value="1"/>
</dbReference>
<evidence type="ECO:0000256" key="1">
    <source>
        <dbReference type="ARBA" id="ARBA00004604"/>
    </source>
</evidence>
<comment type="subcellular location">
    <subcellularLocation>
        <location evidence="1">Nucleus</location>
        <location evidence="1">Nucleolus</location>
    </subcellularLocation>
</comment>
<dbReference type="CDD" id="cd00200">
    <property type="entry name" value="WD40"/>
    <property type="match status" value="2"/>
</dbReference>
<organism evidence="9 10">
    <name type="scientific">Heterotrigona itama</name>
    <dbReference type="NCBI Taxonomy" id="395501"/>
    <lineage>
        <taxon>Eukaryota</taxon>
        <taxon>Metazoa</taxon>
        <taxon>Ecdysozoa</taxon>
        <taxon>Arthropoda</taxon>
        <taxon>Hexapoda</taxon>
        <taxon>Insecta</taxon>
        <taxon>Pterygota</taxon>
        <taxon>Neoptera</taxon>
        <taxon>Endopterygota</taxon>
        <taxon>Hymenoptera</taxon>
        <taxon>Apocrita</taxon>
        <taxon>Aculeata</taxon>
        <taxon>Apoidea</taxon>
        <taxon>Anthophila</taxon>
        <taxon>Apidae</taxon>
        <taxon>Heterotrigona</taxon>
    </lineage>
</organism>
<feature type="compositionally biased region" description="Polar residues" evidence="7">
    <location>
        <begin position="722"/>
        <end position="732"/>
    </location>
</feature>
<dbReference type="PROSITE" id="PS50294">
    <property type="entry name" value="WD_REPEATS_REGION"/>
    <property type="match status" value="6"/>
</dbReference>
<dbReference type="Gene3D" id="2.130.10.10">
    <property type="entry name" value="YVTN repeat-like/Quinoprotein amine dehydrogenase"/>
    <property type="match status" value="4"/>
</dbReference>
<feature type="repeat" description="WD" evidence="6">
    <location>
        <begin position="614"/>
        <end position="655"/>
    </location>
</feature>
<dbReference type="FunFam" id="2.130.10.10:FF:000755">
    <property type="entry name" value="WD repeat-containing protein 3"/>
    <property type="match status" value="1"/>
</dbReference>
<keyword evidence="2 6" id="KW-0853">WD repeat</keyword>
<dbReference type="GO" id="GO:0030515">
    <property type="term" value="F:snoRNA binding"/>
    <property type="evidence" value="ECO:0007669"/>
    <property type="project" value="TreeGrafter"/>
</dbReference>
<sequence>MGITKQYLRYVPAGNLNIIVSSSCNIVFVTLQEQEGRFIAVGACEHVFIWDLRLGEKAQVLSGDKVNVTYLAASPNKRHIAVGYADGTIKTFDLKTGENTSVFVGHKSEITTLTYDREGHRLASGSKDTDIILWDVVAETGICRLTGHKGVITKLAFMKDHNIIISCSKDTFVKFWDLDTEHNFRTLVGHKTEVWSLVLTKDDQYLITGCNDNVLYIWKMSFTKGETADFNTNLHDLNIIDDAEISDVKHPLRCDKIGSILRSGHGRVVSLETDTTHTIIGCYGLDNTVELFQVLSDDKIKDNVLKRLRKEKKKVKKSGETTETNFSGTPTIKDEIIRLPFIKISAKLKGLCLVMGKSGELRICTGLNNNSIELYSLFTQEKDAEVKHLRSITNHGHRSEVRAVCFSSDNLAFATASGDSVKLWNRPTLACLRTVQCGYALTVTFVPGDRHLIVGLKDGKMLIIDIASGDILEEIPAHSKELWSVTLFPDKKGVASGGGDHTVKFWNFELIQDPDREIKAKVLSVLHSKTLKLEDSVLCVKISPNNRFVAVALLDSTVKIFFLDTFKFFVSLYGHKLPVLCMDISSDSTLIATGSADRNIKIWGLDFGDCHKSLFAHDDSVSGLSFVPNTHYIFTCGKDGKVKQWDADIFQKIVTLQGHAGEAWSCAISPNGVYVISCGSDRVVRLYERTSEPLVLQDEEEEEREHQENELATGESTAVPGQKQQSLPSRKTVSSEKGAELILECLDVSKEYNEQLSKATTGKTPPIPLQMQAYNCTNTEDYLLETVKRIRGSDLEETLLLLPYSAACEILKMLPKLLQSDYHTELIAKLALCLVQAHHGPITATQELLPILETVKTLAIQQISKLKDIIGFNLHGMMYVQRVIEEKEGIQLFRDATQSSKRRNKVKKNKEKALKRAIMAL</sequence>
<comment type="caution">
    <text evidence="9">The sequence shown here is derived from an EMBL/GenBank/DDBJ whole genome shotgun (WGS) entry which is preliminary data.</text>
</comment>
<dbReference type="Pfam" id="PF04003">
    <property type="entry name" value="Utp12"/>
    <property type="match status" value="1"/>
</dbReference>
<feature type="repeat" description="WD" evidence="6">
    <location>
        <begin position="61"/>
        <end position="102"/>
    </location>
</feature>
<comment type="similarity">
    <text evidence="5">Belongs to the WD repeat WDR3/UTP12 family.</text>
</comment>
<dbReference type="SUPFAM" id="SSF50998">
    <property type="entry name" value="Quinoprotein alcohol dehydrogenase-like"/>
    <property type="match status" value="1"/>
</dbReference>
<evidence type="ECO:0000256" key="3">
    <source>
        <dbReference type="ARBA" id="ARBA00022737"/>
    </source>
</evidence>
<evidence type="ECO:0000256" key="7">
    <source>
        <dbReference type="SAM" id="MobiDB-lite"/>
    </source>
</evidence>
<accession>A0A6V7GUI5</accession>
<evidence type="ECO:0000313" key="10">
    <source>
        <dbReference type="Proteomes" id="UP000752696"/>
    </source>
</evidence>
<keyword evidence="10" id="KW-1185">Reference proteome</keyword>
<dbReference type="GO" id="GO:0030490">
    <property type="term" value="P:maturation of SSU-rRNA"/>
    <property type="evidence" value="ECO:0007669"/>
    <property type="project" value="TreeGrafter"/>
</dbReference>
<reference evidence="9" key="1">
    <citation type="submission" date="2020-07" db="EMBL/GenBank/DDBJ databases">
        <authorList>
            <person name="Nazaruddin N."/>
        </authorList>
    </citation>
    <scope>NUCLEOTIDE SEQUENCE</scope>
</reference>
<dbReference type="FunFam" id="2.130.10.10:FF:002580">
    <property type="entry name" value="Beta transducin Trp-Asp domain-containing protein, putative"/>
    <property type="match status" value="1"/>
</dbReference>
<dbReference type="InterPro" id="IPR020472">
    <property type="entry name" value="WD40_PAC1"/>
</dbReference>
<dbReference type="PROSITE" id="PS50082">
    <property type="entry name" value="WD_REPEATS_2"/>
    <property type="match status" value="8"/>
</dbReference>
<name>A0A6V7GUI5_9HYME</name>
<dbReference type="GO" id="GO:0034388">
    <property type="term" value="C:Pwp2p-containing subcomplex of 90S preribosome"/>
    <property type="evidence" value="ECO:0007669"/>
    <property type="project" value="TreeGrafter"/>
</dbReference>
<dbReference type="InterPro" id="IPR011047">
    <property type="entry name" value="Quinoprotein_ADH-like_sf"/>
</dbReference>
<feature type="repeat" description="WD" evidence="6">
    <location>
        <begin position="572"/>
        <end position="613"/>
    </location>
</feature>
<protein>
    <recommendedName>
        <fullName evidence="8">Small-subunit processome Utp12 domain-containing protein</fullName>
    </recommendedName>
</protein>
<feature type="repeat" description="WD" evidence="6">
    <location>
        <begin position="145"/>
        <end position="186"/>
    </location>
</feature>
<feature type="repeat" description="WD" evidence="6">
    <location>
        <begin position="187"/>
        <end position="221"/>
    </location>
</feature>
<dbReference type="AlphaFoldDB" id="A0A6V7GUI5"/>
<evidence type="ECO:0000256" key="5">
    <source>
        <dbReference type="ARBA" id="ARBA00038229"/>
    </source>
</evidence>
<dbReference type="InterPro" id="IPR001680">
    <property type="entry name" value="WD40_rpt"/>
</dbReference>
<dbReference type="PROSITE" id="PS00678">
    <property type="entry name" value="WD_REPEATS_1"/>
    <property type="match status" value="3"/>
</dbReference>
<feature type="region of interest" description="Disordered" evidence="7">
    <location>
        <begin position="695"/>
        <end position="733"/>
    </location>
</feature>
<dbReference type="InterPro" id="IPR051570">
    <property type="entry name" value="TBC1_cilium_biogenesis"/>
</dbReference>
<keyword evidence="3" id="KW-0677">Repeat</keyword>
<dbReference type="InterPro" id="IPR015943">
    <property type="entry name" value="WD40/YVTN_repeat-like_dom_sf"/>
</dbReference>
<dbReference type="PANTHER" id="PTHR19853">
    <property type="entry name" value="WD REPEAT CONTAINING PROTEIN 3 WDR3"/>
    <property type="match status" value="1"/>
</dbReference>
<feature type="repeat" description="WD" evidence="6">
    <location>
        <begin position="475"/>
        <end position="509"/>
    </location>
</feature>
<feature type="repeat" description="WD" evidence="6">
    <location>
        <begin position="103"/>
        <end position="136"/>
    </location>
</feature>
<evidence type="ECO:0000259" key="8">
    <source>
        <dbReference type="Pfam" id="PF04003"/>
    </source>
</evidence>
<feature type="repeat" description="WD" evidence="6">
    <location>
        <begin position="656"/>
        <end position="697"/>
    </location>
</feature>
<dbReference type="EMBL" id="CAJDYZ010001429">
    <property type="protein sequence ID" value="CAD1468857.1"/>
    <property type="molecule type" value="Genomic_DNA"/>
</dbReference>
<proteinExistence type="inferred from homology"/>
<dbReference type="Proteomes" id="UP000752696">
    <property type="component" value="Unassembled WGS sequence"/>
</dbReference>
<dbReference type="PANTHER" id="PTHR19853:SF0">
    <property type="entry name" value="WD REPEAT-CONTAINING PROTEIN 3"/>
    <property type="match status" value="1"/>
</dbReference>
<dbReference type="OrthoDB" id="407922at2759"/>
<dbReference type="SMART" id="SM00320">
    <property type="entry name" value="WD40"/>
    <property type="match status" value="11"/>
</dbReference>
<dbReference type="InterPro" id="IPR007148">
    <property type="entry name" value="SSU_processome_Utp12"/>
</dbReference>
<dbReference type="InterPro" id="IPR019775">
    <property type="entry name" value="WD40_repeat_CS"/>
</dbReference>